<evidence type="ECO:0000313" key="1">
    <source>
        <dbReference type="EMBL" id="EEF58513.1"/>
    </source>
</evidence>
<keyword evidence="2" id="KW-1185">Reference proteome</keyword>
<dbReference type="AlphaFoldDB" id="B9XNU0"/>
<evidence type="ECO:0000313" key="2">
    <source>
        <dbReference type="Proteomes" id="UP000003688"/>
    </source>
</evidence>
<comment type="caution">
    <text evidence="1">The sequence shown here is derived from an EMBL/GenBank/DDBJ whole genome shotgun (WGS) entry which is preliminary data.</text>
</comment>
<dbReference type="RefSeq" id="WP_007417476.1">
    <property type="nucleotide sequence ID" value="NZ_ABOX02000042.1"/>
</dbReference>
<dbReference type="EMBL" id="ABOX02000042">
    <property type="protein sequence ID" value="EEF58513.1"/>
    <property type="molecule type" value="Genomic_DNA"/>
</dbReference>
<dbReference type="STRING" id="320771.Cflav_PD1240"/>
<name>B9XNU0_PEDPL</name>
<reference evidence="1 2" key="1">
    <citation type="journal article" date="2011" name="J. Bacteriol.">
        <title>Genome sequence of 'Pedosphaera parvula' Ellin514, an aerobic Verrucomicrobial isolate from pasture soil.</title>
        <authorList>
            <person name="Kant R."/>
            <person name="van Passel M.W."/>
            <person name="Sangwan P."/>
            <person name="Palva A."/>
            <person name="Lucas S."/>
            <person name="Copeland A."/>
            <person name="Lapidus A."/>
            <person name="Glavina Del Rio T."/>
            <person name="Dalin E."/>
            <person name="Tice H."/>
            <person name="Bruce D."/>
            <person name="Goodwin L."/>
            <person name="Pitluck S."/>
            <person name="Chertkov O."/>
            <person name="Larimer F.W."/>
            <person name="Land M.L."/>
            <person name="Hauser L."/>
            <person name="Brettin T.S."/>
            <person name="Detter J.C."/>
            <person name="Han S."/>
            <person name="de Vos W.M."/>
            <person name="Janssen P.H."/>
            <person name="Smidt H."/>
        </authorList>
    </citation>
    <scope>NUCLEOTIDE SEQUENCE [LARGE SCALE GENOMIC DNA]</scope>
    <source>
        <strain evidence="1 2">Ellin514</strain>
    </source>
</reference>
<accession>B9XNU0</accession>
<sequence length="81" mass="9213">MEKIFHIKIGANDLGQLLDGLEIRASGWENTAEFLRSGEMPEEFFIAEECSDADEAEKIGRHYRSIVEKIRGQIEEQGGWS</sequence>
<gene>
    <name evidence="1" type="ORF">Cflav_PD1240</name>
</gene>
<proteinExistence type="predicted"/>
<protein>
    <submittedName>
        <fullName evidence="1">Uncharacterized protein</fullName>
    </submittedName>
</protein>
<organism evidence="1 2">
    <name type="scientific">Pedosphaera parvula (strain Ellin514)</name>
    <dbReference type="NCBI Taxonomy" id="320771"/>
    <lineage>
        <taxon>Bacteria</taxon>
        <taxon>Pseudomonadati</taxon>
        <taxon>Verrucomicrobiota</taxon>
        <taxon>Pedosphaerae</taxon>
        <taxon>Pedosphaerales</taxon>
        <taxon>Pedosphaeraceae</taxon>
        <taxon>Pedosphaera</taxon>
    </lineage>
</organism>
<dbReference type="Proteomes" id="UP000003688">
    <property type="component" value="Unassembled WGS sequence"/>
</dbReference>